<dbReference type="AlphaFoldDB" id="A0A8C9XZK1"/>
<dbReference type="GO" id="GO:0008286">
    <property type="term" value="P:insulin receptor signaling pathway"/>
    <property type="evidence" value="ECO:0007669"/>
    <property type="project" value="InterPro"/>
</dbReference>
<sequence length="681" mass="74956">MNENAEGHGRCANQERSLPASTSPLSSSSCSSTQTWLPPDWPLRPSWTNNRPKEQDQASRHHHVEMQSSPASRFYEELFCASQTSNTLAGAHMTSSLPQSDVVKQSSLGKLERNHTRYFVLRAGSHTGPSRLEWYKSQEKFTAVEKSAGKAALYGSSKQGVIYLRCCLGVSRSSSSRKGHTVALYAKDQTMVLVVEDQWEQAEWYLAIKKLMEEEQKDEERGEGFDEEDDGYCTLPPAASFKEVWPVTVKPRGLGYSKSLLGESRLCLTATSLILVRVAACSDLPSATIPLLSVRRFGHLDGSFFLELGRSALNGPGEIWMEAGDQGNPAVAQHIHEVVRETVRALRALPDFSRSPTSNHNQLQNLLASKRCRPKYRDKQVNVRPLGSRLALPPRNPEIQTSPTKCDLDPRKPHKTEPESDLSPTSRLSPFRLHQSSVSETGSYVEMKPDHHLPINKGGDDDCRRTSVVTGEQCGVAASGMEGWEPGEEQGPGYMMMSPQGSRGPPVLPQDDYVTMASPHKYSWLAYSSPSSSLQTSFNSSTSDSSCSPLHSSHHQTNEHSGPRWLVTSVQQSETEAGQSQMSIGCSTQPQDDARQEQTSANRRRLPAQTRATSSPVRSVDGSGMLTPFAASGPGYTGSIQASPNSGTGQSSRLQAPSRQFVRRYRLSLCLPRCLQAEDRH</sequence>
<evidence type="ECO:0000313" key="6">
    <source>
        <dbReference type="Proteomes" id="UP000694568"/>
    </source>
</evidence>
<evidence type="ECO:0000259" key="4">
    <source>
        <dbReference type="PROSITE" id="PS51064"/>
    </source>
</evidence>
<dbReference type="GO" id="GO:0005829">
    <property type="term" value="C:cytosol"/>
    <property type="evidence" value="ECO:0007669"/>
    <property type="project" value="TreeGrafter"/>
</dbReference>
<dbReference type="InterPro" id="IPR001849">
    <property type="entry name" value="PH_domain"/>
</dbReference>
<dbReference type="OrthoDB" id="946068at2759"/>
<protein>
    <submittedName>
        <fullName evidence="5">Insulin receptor substrate 1-like</fullName>
    </submittedName>
</protein>
<feature type="compositionally biased region" description="Basic and acidic residues" evidence="2">
    <location>
        <begin position="406"/>
        <end position="418"/>
    </location>
</feature>
<dbReference type="PROSITE" id="PS50003">
    <property type="entry name" value="PH_DOMAIN"/>
    <property type="match status" value="1"/>
</dbReference>
<dbReference type="CDD" id="cd01204">
    <property type="entry name" value="PTB_IRS"/>
    <property type="match status" value="1"/>
</dbReference>
<accession>A0A8C9XZK1</accession>
<dbReference type="Ensembl" id="ENSSLUT00000016010.1">
    <property type="protein sequence ID" value="ENSSLUP00000015514.1"/>
    <property type="gene ID" value="ENSSLUG00000007297.1"/>
</dbReference>
<feature type="region of interest" description="Disordered" evidence="2">
    <location>
        <begin position="351"/>
        <end position="459"/>
    </location>
</feature>
<feature type="domain" description="PH" evidence="3">
    <location>
        <begin position="101"/>
        <end position="213"/>
    </location>
</feature>
<dbReference type="InterPro" id="IPR039011">
    <property type="entry name" value="IRS"/>
</dbReference>
<dbReference type="GeneTree" id="ENSGT00940000160883"/>
<proteinExistence type="predicted"/>
<organism evidence="5 6">
    <name type="scientific">Sander lucioperca</name>
    <name type="common">Pike-perch</name>
    <name type="synonym">Perca lucioperca</name>
    <dbReference type="NCBI Taxonomy" id="283035"/>
    <lineage>
        <taxon>Eukaryota</taxon>
        <taxon>Metazoa</taxon>
        <taxon>Chordata</taxon>
        <taxon>Craniata</taxon>
        <taxon>Vertebrata</taxon>
        <taxon>Euteleostomi</taxon>
        <taxon>Actinopterygii</taxon>
        <taxon>Neopterygii</taxon>
        <taxon>Teleostei</taxon>
        <taxon>Neoteleostei</taxon>
        <taxon>Acanthomorphata</taxon>
        <taxon>Eupercaria</taxon>
        <taxon>Perciformes</taxon>
        <taxon>Percoidei</taxon>
        <taxon>Percidae</taxon>
        <taxon>Luciopercinae</taxon>
        <taxon>Sander</taxon>
    </lineage>
</organism>
<evidence type="ECO:0000256" key="1">
    <source>
        <dbReference type="ARBA" id="ARBA00022553"/>
    </source>
</evidence>
<dbReference type="PANTHER" id="PTHR10614:SF2">
    <property type="entry name" value="INSULIN RECEPTOR SUBSTRATE 4"/>
    <property type="match status" value="1"/>
</dbReference>
<dbReference type="SMART" id="SM00310">
    <property type="entry name" value="PTBI"/>
    <property type="match status" value="1"/>
</dbReference>
<dbReference type="GeneID" id="116044435"/>
<dbReference type="KEGG" id="sluc:116044435"/>
<dbReference type="Gene3D" id="2.30.29.30">
    <property type="entry name" value="Pleckstrin-homology domain (PH domain)/Phosphotyrosine-binding domain (PTB)"/>
    <property type="match status" value="2"/>
</dbReference>
<dbReference type="GO" id="GO:0005886">
    <property type="term" value="C:plasma membrane"/>
    <property type="evidence" value="ECO:0007669"/>
    <property type="project" value="TreeGrafter"/>
</dbReference>
<reference evidence="5" key="2">
    <citation type="submission" date="2025-09" db="UniProtKB">
        <authorList>
            <consortium name="Ensembl"/>
        </authorList>
    </citation>
    <scope>IDENTIFICATION</scope>
</reference>
<feature type="compositionally biased region" description="Polar residues" evidence="2">
    <location>
        <begin position="568"/>
        <end position="601"/>
    </location>
</feature>
<dbReference type="SMART" id="SM00233">
    <property type="entry name" value="PH"/>
    <property type="match status" value="1"/>
</dbReference>
<dbReference type="PANTHER" id="PTHR10614">
    <property type="entry name" value="INSULIN RECEPTOR SUBSTRATE"/>
    <property type="match status" value="1"/>
</dbReference>
<dbReference type="InterPro" id="IPR011993">
    <property type="entry name" value="PH-like_dom_sf"/>
</dbReference>
<dbReference type="PROSITE" id="PS51064">
    <property type="entry name" value="IRS_PTB"/>
    <property type="match status" value="1"/>
</dbReference>
<feature type="compositionally biased region" description="Polar residues" evidence="2">
    <location>
        <begin position="422"/>
        <end position="442"/>
    </location>
</feature>
<evidence type="ECO:0000259" key="3">
    <source>
        <dbReference type="PROSITE" id="PS50003"/>
    </source>
</evidence>
<evidence type="ECO:0000256" key="2">
    <source>
        <dbReference type="SAM" id="MobiDB-lite"/>
    </source>
</evidence>
<feature type="region of interest" description="Disordered" evidence="2">
    <location>
        <begin position="1"/>
        <end position="67"/>
    </location>
</feature>
<feature type="compositionally biased region" description="Low complexity" evidence="2">
    <location>
        <begin position="533"/>
        <end position="551"/>
    </location>
</feature>
<dbReference type="InterPro" id="IPR002404">
    <property type="entry name" value="IRS_PTB"/>
</dbReference>
<feature type="compositionally biased region" description="Basic and acidic residues" evidence="2">
    <location>
        <begin position="447"/>
        <end position="459"/>
    </location>
</feature>
<dbReference type="PRINTS" id="PR00628">
    <property type="entry name" value="INSULINRSI"/>
</dbReference>
<dbReference type="GO" id="GO:0005158">
    <property type="term" value="F:insulin receptor binding"/>
    <property type="evidence" value="ECO:0007669"/>
    <property type="project" value="InterPro"/>
</dbReference>
<dbReference type="SMART" id="SM01244">
    <property type="entry name" value="IRS"/>
    <property type="match status" value="1"/>
</dbReference>
<keyword evidence="1" id="KW-0597">Phosphoprotein</keyword>
<dbReference type="Pfam" id="PF02174">
    <property type="entry name" value="IRS"/>
    <property type="match status" value="1"/>
</dbReference>
<evidence type="ECO:0000313" key="5">
    <source>
        <dbReference type="Ensembl" id="ENSSLUP00000015514.1"/>
    </source>
</evidence>
<feature type="domain" description="IRS-type PTB" evidence="4">
    <location>
        <begin position="241"/>
        <end position="347"/>
    </location>
</feature>
<dbReference type="GO" id="GO:0043548">
    <property type="term" value="F:phosphatidylinositol 3-kinase binding"/>
    <property type="evidence" value="ECO:0007669"/>
    <property type="project" value="TreeGrafter"/>
</dbReference>
<dbReference type="Proteomes" id="UP000694568">
    <property type="component" value="Unplaced"/>
</dbReference>
<feature type="compositionally biased region" description="Polar residues" evidence="2">
    <location>
        <begin position="354"/>
        <end position="367"/>
    </location>
</feature>
<keyword evidence="6" id="KW-1185">Reference proteome</keyword>
<name>A0A8C9XZK1_SANLU</name>
<dbReference type="RefSeq" id="XP_031147452.1">
    <property type="nucleotide sequence ID" value="XM_031291592.2"/>
</dbReference>
<gene>
    <name evidence="5" type="primary">LOC116044435</name>
</gene>
<reference evidence="5" key="1">
    <citation type="submission" date="2025-08" db="UniProtKB">
        <authorList>
            <consortium name="Ensembl"/>
        </authorList>
    </citation>
    <scope>IDENTIFICATION</scope>
</reference>
<feature type="region of interest" description="Disordered" evidence="2">
    <location>
        <begin position="533"/>
        <end position="657"/>
    </location>
</feature>
<feature type="compositionally biased region" description="Polar residues" evidence="2">
    <location>
        <begin position="638"/>
        <end position="657"/>
    </location>
</feature>
<feature type="compositionally biased region" description="Low complexity" evidence="2">
    <location>
        <begin position="17"/>
        <end position="38"/>
    </location>
</feature>
<dbReference type="SUPFAM" id="SSF50729">
    <property type="entry name" value="PH domain-like"/>
    <property type="match status" value="2"/>
</dbReference>